<reference evidence="1" key="2">
    <citation type="submission" date="2025-09" db="UniProtKB">
        <authorList>
            <consortium name="EnsemblPlants"/>
        </authorList>
    </citation>
    <scope>IDENTIFICATION</scope>
</reference>
<reference evidence="1" key="1">
    <citation type="submission" date="2021-05" db="EMBL/GenBank/DDBJ databases">
        <authorList>
            <person name="Scholz U."/>
            <person name="Mascher M."/>
            <person name="Fiebig A."/>
        </authorList>
    </citation>
    <scope>NUCLEOTIDE SEQUENCE [LARGE SCALE GENOMIC DNA]</scope>
</reference>
<evidence type="ECO:0000313" key="1">
    <source>
        <dbReference type="EnsemblPlants" id="AVESA.00010b.r2.5CG0868530.1.CDS"/>
    </source>
</evidence>
<sequence length="531" mass="60053">MQASPRTYTSTMMMEPAPLSSSPVLICLLLLLLPIVLYFVYRKNNPKRKQQQQQQNGPRELRAYPIVGTLPHFIKNGRRFLEWSSAVMQRSPTHTMILKVLGLSGTVFTASPASVEHVLKTRFANYPKGGLVDIQTDFLGHGIFNSDGEEWQQQRKMASYEFNQRSLRSFVVHAVRFEVVERLLPLLERAAGAGAAVDLQDVLERFAFDNICRVAFGQDPACLTEESMGARQSVELMHAFDVASTIVITRFVSPTWLWRLMKLLNVGPERRMRKALASIHGYADNIIRERKKKKKKTSGKDDDLLSRFADSGEHSDESLRYVITNFILAGRDSSSAALTWFFWLVSTRPEVQDRISKEIRAARQASATTTGPFGLEELREMHYIHAAITESMRLYPPVPINARTSTEDDVLPDGTVVGKGWRVIYSAYAMGRMEDAWGKDGEEFRPERWLDAETGVFRPEAPCKYPVFHVGPRMCLGKEMAYIQMKSIVASVFERFSLRYLGGDAHPGLQLAGTLRMEGGLPMHLEINTNK</sequence>
<evidence type="ECO:0000313" key="2">
    <source>
        <dbReference type="Proteomes" id="UP001732700"/>
    </source>
</evidence>
<dbReference type="EnsemblPlants" id="AVESA.00010b.r2.5CG0868530.1">
    <property type="protein sequence ID" value="AVESA.00010b.r2.5CG0868530.1.CDS"/>
    <property type="gene ID" value="AVESA.00010b.r2.5CG0868530"/>
</dbReference>
<name>A0ACD5Y0X2_AVESA</name>
<organism evidence="1 2">
    <name type="scientific">Avena sativa</name>
    <name type="common">Oat</name>
    <dbReference type="NCBI Taxonomy" id="4498"/>
    <lineage>
        <taxon>Eukaryota</taxon>
        <taxon>Viridiplantae</taxon>
        <taxon>Streptophyta</taxon>
        <taxon>Embryophyta</taxon>
        <taxon>Tracheophyta</taxon>
        <taxon>Spermatophyta</taxon>
        <taxon>Magnoliopsida</taxon>
        <taxon>Liliopsida</taxon>
        <taxon>Poales</taxon>
        <taxon>Poaceae</taxon>
        <taxon>BOP clade</taxon>
        <taxon>Pooideae</taxon>
        <taxon>Poodae</taxon>
        <taxon>Poeae</taxon>
        <taxon>Poeae Chloroplast Group 1 (Aveneae type)</taxon>
        <taxon>Aveninae</taxon>
        <taxon>Avena</taxon>
    </lineage>
</organism>
<accession>A0ACD5Y0X2</accession>
<dbReference type="Proteomes" id="UP001732700">
    <property type="component" value="Chromosome 5C"/>
</dbReference>
<proteinExistence type="predicted"/>
<keyword evidence="2" id="KW-1185">Reference proteome</keyword>
<protein>
    <submittedName>
        <fullName evidence="1">Uncharacterized protein</fullName>
    </submittedName>
</protein>